<proteinExistence type="predicted"/>
<gene>
    <name evidence="2" type="ORF">GCM10010390_59400</name>
</gene>
<accession>A0ABP3NRD0</accession>
<keyword evidence="3" id="KW-1185">Reference proteome</keyword>
<sequence length="99" mass="10222">MHRLQCPPSPDVLKPVEATSLAGPSTHPAETPLQRLHQADKRSELGTLPLACLGWDIPGGAGAPSEAVGETLADPGLSAGLFSAVGRLDGIHRSPRTRG</sequence>
<name>A0ABP3NRD0_9ACTN</name>
<feature type="region of interest" description="Disordered" evidence="1">
    <location>
        <begin position="1"/>
        <end position="41"/>
    </location>
</feature>
<protein>
    <submittedName>
        <fullName evidence="2">Uncharacterized protein</fullName>
    </submittedName>
</protein>
<dbReference type="EMBL" id="BAAABZ010000058">
    <property type="protein sequence ID" value="GAA0549338.1"/>
    <property type="molecule type" value="Genomic_DNA"/>
</dbReference>
<dbReference type="Proteomes" id="UP001501576">
    <property type="component" value="Unassembled WGS sequence"/>
</dbReference>
<evidence type="ECO:0000313" key="2">
    <source>
        <dbReference type="EMBL" id="GAA0549338.1"/>
    </source>
</evidence>
<evidence type="ECO:0000256" key="1">
    <source>
        <dbReference type="SAM" id="MobiDB-lite"/>
    </source>
</evidence>
<reference evidence="3" key="1">
    <citation type="journal article" date="2019" name="Int. J. Syst. Evol. Microbiol.">
        <title>The Global Catalogue of Microorganisms (GCM) 10K type strain sequencing project: providing services to taxonomists for standard genome sequencing and annotation.</title>
        <authorList>
            <consortium name="The Broad Institute Genomics Platform"/>
            <consortium name="The Broad Institute Genome Sequencing Center for Infectious Disease"/>
            <person name="Wu L."/>
            <person name="Ma J."/>
        </authorList>
    </citation>
    <scope>NUCLEOTIDE SEQUENCE [LARGE SCALE GENOMIC DNA]</scope>
    <source>
        <strain evidence="3">JCM 5052</strain>
    </source>
</reference>
<comment type="caution">
    <text evidence="2">The sequence shown here is derived from an EMBL/GenBank/DDBJ whole genome shotgun (WGS) entry which is preliminary data.</text>
</comment>
<organism evidence="2 3">
    <name type="scientific">Streptomyces mordarskii</name>
    <dbReference type="NCBI Taxonomy" id="1226758"/>
    <lineage>
        <taxon>Bacteria</taxon>
        <taxon>Bacillati</taxon>
        <taxon>Actinomycetota</taxon>
        <taxon>Actinomycetes</taxon>
        <taxon>Kitasatosporales</taxon>
        <taxon>Streptomycetaceae</taxon>
        <taxon>Streptomyces</taxon>
    </lineage>
</organism>
<evidence type="ECO:0000313" key="3">
    <source>
        <dbReference type="Proteomes" id="UP001501576"/>
    </source>
</evidence>